<dbReference type="EMBL" id="CR543861">
    <property type="protein sequence ID" value="CAG69956.1"/>
    <property type="molecule type" value="Genomic_DNA"/>
</dbReference>
<dbReference type="eggNOG" id="ENOG50315TQ">
    <property type="taxonomic scope" value="Bacteria"/>
</dbReference>
<dbReference type="HOGENOM" id="CLU_1393711_0_0_6"/>
<feature type="compositionally biased region" description="Basic and acidic residues" evidence="1">
    <location>
        <begin position="135"/>
        <end position="153"/>
    </location>
</feature>
<gene>
    <name evidence="3" type="ordered locus">ACIAD3279</name>
</gene>
<evidence type="ECO:0000313" key="4">
    <source>
        <dbReference type="Proteomes" id="UP000000430"/>
    </source>
</evidence>
<feature type="chain" id="PRO_5004273849" evidence="2">
    <location>
        <begin position="30"/>
        <end position="200"/>
    </location>
</feature>
<evidence type="ECO:0000256" key="1">
    <source>
        <dbReference type="SAM" id="MobiDB-lite"/>
    </source>
</evidence>
<evidence type="ECO:0000313" key="3">
    <source>
        <dbReference type="EMBL" id="CAG69956.1"/>
    </source>
</evidence>
<evidence type="ECO:0000256" key="2">
    <source>
        <dbReference type="SAM" id="SignalP"/>
    </source>
</evidence>
<accession>Q6F7K9</accession>
<name>Q6F7K9_ACIAD</name>
<dbReference type="AlphaFoldDB" id="Q6F7K9"/>
<dbReference type="KEGG" id="aci:ACIAD3279"/>
<feature type="region of interest" description="Disordered" evidence="1">
    <location>
        <begin position="135"/>
        <end position="168"/>
    </location>
</feature>
<dbReference type="Proteomes" id="UP000000430">
    <property type="component" value="Chromosome"/>
</dbReference>
<protein>
    <submittedName>
        <fullName evidence="3">Uncharacterized protein</fullName>
    </submittedName>
</protein>
<feature type="signal peptide" evidence="2">
    <location>
        <begin position="1"/>
        <end position="29"/>
    </location>
</feature>
<reference evidence="3 4" key="1">
    <citation type="journal article" date="2004" name="Nucleic Acids Res.">
        <title>Unique features revealed by the genome sequence of Acinetobacter sp. ADP1, a versatile and naturally transformation competent bacterium.</title>
        <authorList>
            <person name="Barbe V."/>
            <person name="Vallenet D."/>
            <person name="Fonknechten N."/>
            <person name="Kreimeyer A."/>
            <person name="Oztas S."/>
            <person name="Labarre L."/>
            <person name="Cruveiller S."/>
            <person name="Robert C."/>
            <person name="Duprat S."/>
            <person name="Wincker P."/>
            <person name="Ornston L.N."/>
            <person name="Weissenbach J."/>
            <person name="Marliere P."/>
            <person name="Cohen G.N."/>
            <person name="Medigue C."/>
        </authorList>
    </citation>
    <scope>NUCLEOTIDE SEQUENCE [LARGE SCALE GENOMIC DNA]</scope>
    <source>
        <strain evidence="4">ATCC 33305 / BD413 / ADP1</strain>
    </source>
</reference>
<proteinExistence type="predicted"/>
<keyword evidence="2" id="KW-0732">Signal</keyword>
<organism evidence="3 4">
    <name type="scientific">Acinetobacter baylyi (strain ATCC 33305 / BD413 / ADP1)</name>
    <dbReference type="NCBI Taxonomy" id="62977"/>
    <lineage>
        <taxon>Bacteria</taxon>
        <taxon>Pseudomonadati</taxon>
        <taxon>Pseudomonadota</taxon>
        <taxon>Gammaproteobacteria</taxon>
        <taxon>Moraxellales</taxon>
        <taxon>Moraxellaceae</taxon>
        <taxon>Acinetobacter</taxon>
    </lineage>
</organism>
<sequence>MDLQKDRKMKMMKSAILTASILASATVFAGNASVDVGANAQVESGGLLNRIGSGVKNGVTDTAHAVHSTAVKATDATVDAGSHVAHKTHDFAVDAKDKTVNVAEKVGDKSEQAWQDTKSGTKKAVNGTEKFAAKEKAKAESHWNTKKKQSEAKHHAKAKTGVNANTQAGIKVGSVNANAGVDANVSPRNVGVKTQVGVGQ</sequence>